<dbReference type="STRING" id="1464123.SAMN05444126_101200"/>
<evidence type="ECO:0000313" key="3">
    <source>
        <dbReference type="Proteomes" id="UP000199318"/>
    </source>
</evidence>
<dbReference type="EMBL" id="FOGV01000001">
    <property type="protein sequence ID" value="SER47119.1"/>
    <property type="molecule type" value="Genomic_DNA"/>
</dbReference>
<sequence length="139" mass="15076">MTENHLIQIAQNKEQLGDVEISPEVIEVIAGIAATEIEGVASLRGNFASGVAERLGRKASHGKGVKVEFTEEGVTLELFVDTNYGVSIPEVCKKMQENVFQTLKNMTAINVLSVDVHVVGVQFESAKPEHEGSQKKEAQ</sequence>
<comment type="caution">
    <text evidence="2">The sequence shown here is derived from an EMBL/GenBank/DDBJ whole genome shotgun (WGS) entry which is preliminary data.</text>
</comment>
<gene>
    <name evidence="2" type="ORF">SAMN05444126_101200</name>
</gene>
<dbReference type="PANTHER" id="PTHR34297">
    <property type="entry name" value="HYPOTHETICAL CYTOSOLIC PROTEIN-RELATED"/>
    <property type="match status" value="1"/>
</dbReference>
<evidence type="ECO:0000313" key="2">
    <source>
        <dbReference type="EMBL" id="SER47119.1"/>
    </source>
</evidence>
<name>A0A1H9PGY5_9BACI</name>
<proteinExistence type="inferred from homology"/>
<dbReference type="Pfam" id="PF03780">
    <property type="entry name" value="Asp23"/>
    <property type="match status" value="1"/>
</dbReference>
<dbReference type="OrthoDB" id="9793465at2"/>
<dbReference type="Proteomes" id="UP000199318">
    <property type="component" value="Unassembled WGS sequence"/>
</dbReference>
<dbReference type="PANTHER" id="PTHR34297:SF1">
    <property type="entry name" value="ASP23_GLS24 FAMILY ENVELOPE STRESS RESPONSE PROTEIN"/>
    <property type="match status" value="1"/>
</dbReference>
<organism evidence="2 3">
    <name type="scientific">Salisediminibacterium halotolerans</name>
    <dbReference type="NCBI Taxonomy" id="517425"/>
    <lineage>
        <taxon>Bacteria</taxon>
        <taxon>Bacillati</taxon>
        <taxon>Bacillota</taxon>
        <taxon>Bacilli</taxon>
        <taxon>Bacillales</taxon>
        <taxon>Bacillaceae</taxon>
        <taxon>Salisediminibacterium</taxon>
    </lineage>
</organism>
<accession>A0A1H9PGY5</accession>
<keyword evidence="3" id="KW-1185">Reference proteome</keyword>
<dbReference type="InterPro" id="IPR005531">
    <property type="entry name" value="Asp23"/>
</dbReference>
<evidence type="ECO:0000256" key="1">
    <source>
        <dbReference type="ARBA" id="ARBA00005721"/>
    </source>
</evidence>
<reference evidence="3" key="1">
    <citation type="submission" date="2016-10" db="EMBL/GenBank/DDBJ databases">
        <authorList>
            <person name="de Groot N.N."/>
        </authorList>
    </citation>
    <scope>NUCLEOTIDE SEQUENCE [LARGE SCALE GENOMIC DNA]</scope>
    <source>
        <strain evidence="3">10nlg</strain>
    </source>
</reference>
<dbReference type="RefSeq" id="WP_093071659.1">
    <property type="nucleotide sequence ID" value="NZ_BJVE01000006.1"/>
</dbReference>
<dbReference type="AlphaFoldDB" id="A0A1H9PGY5"/>
<protein>
    <submittedName>
        <fullName evidence="2">Uncharacterized conserved protein YloU, alkaline shock protein (Asp23) family</fullName>
    </submittedName>
</protein>
<comment type="similarity">
    <text evidence="1">Belongs to the asp23 family.</text>
</comment>